<comment type="caution">
    <text evidence="1">The sequence shown here is derived from an EMBL/GenBank/DDBJ whole genome shotgun (WGS) entry which is preliminary data.</text>
</comment>
<keyword evidence="2" id="KW-1185">Reference proteome</keyword>
<organism evidence="1 2">
    <name type="scientific">Aureibacter tunicatorum</name>
    <dbReference type="NCBI Taxonomy" id="866807"/>
    <lineage>
        <taxon>Bacteria</taxon>
        <taxon>Pseudomonadati</taxon>
        <taxon>Bacteroidota</taxon>
        <taxon>Cytophagia</taxon>
        <taxon>Cytophagales</taxon>
        <taxon>Persicobacteraceae</taxon>
        <taxon>Aureibacter</taxon>
    </lineage>
</organism>
<evidence type="ECO:0000313" key="1">
    <source>
        <dbReference type="EMBL" id="MDR6241944.1"/>
    </source>
</evidence>
<dbReference type="AlphaFoldDB" id="A0AAE4BT89"/>
<protein>
    <submittedName>
        <fullName evidence="1">Uncharacterized protein</fullName>
    </submittedName>
</protein>
<dbReference type="Proteomes" id="UP001185092">
    <property type="component" value="Unassembled WGS sequence"/>
</dbReference>
<name>A0AAE4BT89_9BACT</name>
<reference evidence="1" key="1">
    <citation type="submission" date="2023-07" db="EMBL/GenBank/DDBJ databases">
        <title>Genomic Encyclopedia of Type Strains, Phase IV (KMG-IV): sequencing the most valuable type-strain genomes for metagenomic binning, comparative biology and taxonomic classification.</title>
        <authorList>
            <person name="Goeker M."/>
        </authorList>
    </citation>
    <scope>NUCLEOTIDE SEQUENCE</scope>
    <source>
        <strain evidence="1">DSM 26174</strain>
    </source>
</reference>
<sequence length="75" mass="8863">MTLGGVQGVDFIKSFFFLKMLPCSRYAFNFNHFPSTLDRDQYILMDILFQKYNSLKISELKTCRSPVIFQRLEVD</sequence>
<gene>
    <name evidence="1" type="ORF">HNQ88_005031</name>
</gene>
<evidence type="ECO:0000313" key="2">
    <source>
        <dbReference type="Proteomes" id="UP001185092"/>
    </source>
</evidence>
<dbReference type="EMBL" id="JAVDQD010000014">
    <property type="protein sequence ID" value="MDR6241944.1"/>
    <property type="molecule type" value="Genomic_DNA"/>
</dbReference>
<accession>A0AAE4BT89</accession>
<proteinExistence type="predicted"/>